<keyword evidence="3" id="KW-1185">Reference proteome</keyword>
<reference evidence="2" key="1">
    <citation type="submission" date="2021-06" db="EMBL/GenBank/DDBJ databases">
        <authorList>
            <person name="Kallberg Y."/>
            <person name="Tangrot J."/>
            <person name="Rosling A."/>
        </authorList>
    </citation>
    <scope>NUCLEOTIDE SEQUENCE</scope>
    <source>
        <strain evidence="2">CL551</strain>
    </source>
</reference>
<comment type="caution">
    <text evidence="2">The sequence shown here is derived from an EMBL/GenBank/DDBJ whole genome shotgun (WGS) entry which is preliminary data.</text>
</comment>
<evidence type="ECO:0000313" key="3">
    <source>
        <dbReference type="Proteomes" id="UP000789342"/>
    </source>
</evidence>
<evidence type="ECO:0000256" key="1">
    <source>
        <dbReference type="SAM" id="MobiDB-lite"/>
    </source>
</evidence>
<dbReference type="Proteomes" id="UP000789342">
    <property type="component" value="Unassembled WGS sequence"/>
</dbReference>
<dbReference type="EMBL" id="CAJVPV010020338">
    <property type="protein sequence ID" value="CAG8714363.1"/>
    <property type="molecule type" value="Genomic_DNA"/>
</dbReference>
<proteinExistence type="predicted"/>
<feature type="non-terminal residue" evidence="2">
    <location>
        <position position="156"/>
    </location>
</feature>
<gene>
    <name evidence="2" type="ORF">AMORRO_LOCUS12901</name>
</gene>
<accession>A0A9N9I0K9</accession>
<dbReference type="OrthoDB" id="2423204at2759"/>
<name>A0A9N9I0K9_9GLOM</name>
<organism evidence="2 3">
    <name type="scientific">Acaulospora morrowiae</name>
    <dbReference type="NCBI Taxonomy" id="94023"/>
    <lineage>
        <taxon>Eukaryota</taxon>
        <taxon>Fungi</taxon>
        <taxon>Fungi incertae sedis</taxon>
        <taxon>Mucoromycota</taxon>
        <taxon>Glomeromycotina</taxon>
        <taxon>Glomeromycetes</taxon>
        <taxon>Diversisporales</taxon>
        <taxon>Acaulosporaceae</taxon>
        <taxon>Acaulospora</taxon>
    </lineage>
</organism>
<protein>
    <submittedName>
        <fullName evidence="2">9570_t:CDS:1</fullName>
    </submittedName>
</protein>
<dbReference type="AlphaFoldDB" id="A0A9N9I0K9"/>
<feature type="region of interest" description="Disordered" evidence="1">
    <location>
        <begin position="135"/>
        <end position="156"/>
    </location>
</feature>
<sequence>MSNVHEYFKRSYEDWNIREFLEECNVEPLEQKIDCYIKSLQEIVKYGNENGKKRAQRLLDRYKKGFKPDRQIARSWDNGRHRNNVYIHKPTISGESISGLINMNNNGTFVTGPSEKINIRRYHGEKDGQEQIKRIRSERQQTPENKICSSLFPRVE</sequence>
<evidence type="ECO:0000313" key="2">
    <source>
        <dbReference type="EMBL" id="CAG8714363.1"/>
    </source>
</evidence>